<proteinExistence type="predicted"/>
<dbReference type="AlphaFoldDB" id="D3B069"/>
<organism evidence="2 3">
    <name type="scientific">Heterostelium pallidum (strain ATCC 26659 / Pp 5 / PN500)</name>
    <name type="common">Cellular slime mold</name>
    <name type="synonym">Polysphondylium pallidum</name>
    <dbReference type="NCBI Taxonomy" id="670386"/>
    <lineage>
        <taxon>Eukaryota</taxon>
        <taxon>Amoebozoa</taxon>
        <taxon>Evosea</taxon>
        <taxon>Eumycetozoa</taxon>
        <taxon>Dictyostelia</taxon>
        <taxon>Acytosteliales</taxon>
        <taxon>Acytosteliaceae</taxon>
        <taxon>Heterostelium</taxon>
    </lineage>
</organism>
<gene>
    <name evidence="2" type="ORF">PPL_01685</name>
</gene>
<protein>
    <recommendedName>
        <fullName evidence="4">Transmembrane protein</fullName>
    </recommendedName>
</protein>
<evidence type="ECO:0000313" key="3">
    <source>
        <dbReference type="Proteomes" id="UP000001396"/>
    </source>
</evidence>
<feature type="chain" id="PRO_5003040751" description="Transmembrane protein" evidence="1">
    <location>
        <begin position="24"/>
        <end position="137"/>
    </location>
</feature>
<name>D3B069_HETP5</name>
<keyword evidence="1" id="KW-0732">Signal</keyword>
<accession>D3B069</accession>
<feature type="signal peptide" evidence="1">
    <location>
        <begin position="1"/>
        <end position="23"/>
    </location>
</feature>
<keyword evidence="3" id="KW-1185">Reference proteome</keyword>
<dbReference type="InParanoid" id="D3B069"/>
<evidence type="ECO:0008006" key="4">
    <source>
        <dbReference type="Google" id="ProtNLM"/>
    </source>
</evidence>
<evidence type="ECO:0000313" key="2">
    <source>
        <dbReference type="EMBL" id="EFA84693.1"/>
    </source>
</evidence>
<sequence>MSKFTNIATTLALLLFIFSYCLFSYVKDTECGSTATVFKNNLEEARSCEVFLSPTSIYFQVLNDSYTAIKMVLKCRSLTSKALENSFICVFVFVIIQCDRNRNEVNGTERKKRYLSMFINLALVSTMLANNLDNKVT</sequence>
<evidence type="ECO:0000256" key="1">
    <source>
        <dbReference type="SAM" id="SignalP"/>
    </source>
</evidence>
<dbReference type="GeneID" id="31357214"/>
<dbReference type="Proteomes" id="UP000001396">
    <property type="component" value="Unassembled WGS sequence"/>
</dbReference>
<comment type="caution">
    <text evidence="2">The sequence shown here is derived from an EMBL/GenBank/DDBJ whole genome shotgun (WGS) entry which is preliminary data.</text>
</comment>
<reference evidence="2 3" key="1">
    <citation type="journal article" date="2011" name="Genome Res.">
        <title>Phylogeny-wide analysis of social amoeba genomes highlights ancient origins for complex intercellular communication.</title>
        <authorList>
            <person name="Heidel A.J."/>
            <person name="Lawal H.M."/>
            <person name="Felder M."/>
            <person name="Schilde C."/>
            <person name="Helps N.R."/>
            <person name="Tunggal B."/>
            <person name="Rivero F."/>
            <person name="John U."/>
            <person name="Schleicher M."/>
            <person name="Eichinger L."/>
            <person name="Platzer M."/>
            <person name="Noegel A.A."/>
            <person name="Schaap P."/>
            <person name="Gloeckner G."/>
        </authorList>
    </citation>
    <scope>NUCLEOTIDE SEQUENCE [LARGE SCALE GENOMIC DNA]</scope>
    <source>
        <strain evidence="3">ATCC 26659 / Pp 5 / PN500</strain>
    </source>
</reference>
<dbReference type="EMBL" id="ADBJ01000008">
    <property type="protein sequence ID" value="EFA84693.1"/>
    <property type="molecule type" value="Genomic_DNA"/>
</dbReference>
<dbReference type="RefSeq" id="XP_020436806.1">
    <property type="nucleotide sequence ID" value="XM_020572689.1"/>
</dbReference>